<dbReference type="SUPFAM" id="SSF53850">
    <property type="entry name" value="Periplasmic binding protein-like II"/>
    <property type="match status" value="1"/>
</dbReference>
<dbReference type="Pfam" id="PF03401">
    <property type="entry name" value="TctC"/>
    <property type="match status" value="1"/>
</dbReference>
<dbReference type="PANTHER" id="PTHR42928">
    <property type="entry name" value="TRICARBOXYLATE-BINDING PROTEIN"/>
    <property type="match status" value="1"/>
</dbReference>
<reference evidence="2" key="2">
    <citation type="journal article" date="2021" name="Syst. Appl. Microbiol.">
        <title>Roseomonas hellenica sp. nov., isolated from roots of wild-growing Alkanna tinctoria.</title>
        <authorList>
            <person name="Rat A."/>
            <person name="Naranjo H.D."/>
            <person name="Lebbe L."/>
            <person name="Cnockaert M."/>
            <person name="Krigas N."/>
            <person name="Grigoriadou K."/>
            <person name="Maloupa E."/>
            <person name="Willems A."/>
        </authorList>
    </citation>
    <scope>NUCLEOTIDE SEQUENCE</scope>
    <source>
        <strain evidence="2">LMG 28251</strain>
    </source>
</reference>
<keyword evidence="3" id="KW-1185">Reference proteome</keyword>
<dbReference type="Gene3D" id="3.40.190.10">
    <property type="entry name" value="Periplasmic binding protein-like II"/>
    <property type="match status" value="1"/>
</dbReference>
<reference evidence="2" key="1">
    <citation type="submission" date="2020-01" db="EMBL/GenBank/DDBJ databases">
        <authorList>
            <person name="Rat A."/>
        </authorList>
    </citation>
    <scope>NUCLEOTIDE SEQUENCE</scope>
    <source>
        <strain evidence="2">LMG 28251</strain>
    </source>
</reference>
<evidence type="ECO:0000313" key="3">
    <source>
        <dbReference type="Proteomes" id="UP001196068"/>
    </source>
</evidence>
<evidence type="ECO:0000256" key="1">
    <source>
        <dbReference type="ARBA" id="ARBA00006987"/>
    </source>
</evidence>
<dbReference type="InterPro" id="IPR005064">
    <property type="entry name" value="BUG"/>
</dbReference>
<dbReference type="CDD" id="cd13578">
    <property type="entry name" value="PBP2_Bug27"/>
    <property type="match status" value="1"/>
</dbReference>
<sequence>MDLLRRTLVQSTVASFTPPLILPRAARAGTYPSRPVRLISGFAPGGPMDIVARLLSGWLAARLGQPVIVENRPGAGGNLGTEAVVRAPPDGHTLLICGPVNTINGALYRQLPFDFARDIAPVAGLVRVPLVMVVHPSVPVATVPDFIAHARSRSHPLAMASAGNGTPQHVSGELFKMMAGIDLLHVPYRGSAPALTDLLGGQAVQVMFDAVPSVVAHIRGGALRALAVTTTTRSDALAGTPVLAEFLPGYEASTWYGVGAPQGTPAAVVERLNRETNTGLADPGLAAQFANLGATPMPGTPADLGRLIAEETEKWGRVVRAAGVRVD</sequence>
<protein>
    <submittedName>
        <fullName evidence="2">Tripartite tricarboxylate transporter substrate binding protein</fullName>
    </submittedName>
</protein>
<organism evidence="2 3">
    <name type="scientific">Plastoroseomonas arctica</name>
    <dbReference type="NCBI Taxonomy" id="1509237"/>
    <lineage>
        <taxon>Bacteria</taxon>
        <taxon>Pseudomonadati</taxon>
        <taxon>Pseudomonadota</taxon>
        <taxon>Alphaproteobacteria</taxon>
        <taxon>Acetobacterales</taxon>
        <taxon>Acetobacteraceae</taxon>
        <taxon>Plastoroseomonas</taxon>
    </lineage>
</organism>
<dbReference type="RefSeq" id="WP_211874322.1">
    <property type="nucleotide sequence ID" value="NZ_JAAEDH010000010.1"/>
</dbReference>
<comment type="caution">
    <text evidence="2">The sequence shown here is derived from an EMBL/GenBank/DDBJ whole genome shotgun (WGS) entry which is preliminary data.</text>
</comment>
<dbReference type="Gene3D" id="3.40.190.150">
    <property type="entry name" value="Bordetella uptake gene, domain 1"/>
    <property type="match status" value="1"/>
</dbReference>
<dbReference type="EMBL" id="JAAEDH010000010">
    <property type="protein sequence ID" value="MBR0655486.1"/>
    <property type="molecule type" value="Genomic_DNA"/>
</dbReference>
<dbReference type="PIRSF" id="PIRSF017082">
    <property type="entry name" value="YflP"/>
    <property type="match status" value="1"/>
</dbReference>
<name>A0AAF1JWM9_9PROT</name>
<dbReference type="Proteomes" id="UP001196068">
    <property type="component" value="Unassembled WGS sequence"/>
</dbReference>
<comment type="similarity">
    <text evidence="1">Belongs to the UPF0065 (bug) family.</text>
</comment>
<dbReference type="AlphaFoldDB" id="A0AAF1JWM9"/>
<evidence type="ECO:0000313" key="2">
    <source>
        <dbReference type="EMBL" id="MBR0655486.1"/>
    </source>
</evidence>
<gene>
    <name evidence="2" type="ORF">GXW79_10360</name>
</gene>
<proteinExistence type="inferred from homology"/>
<dbReference type="PANTHER" id="PTHR42928:SF5">
    <property type="entry name" value="BLR1237 PROTEIN"/>
    <property type="match status" value="1"/>
</dbReference>
<accession>A0AAF1JWM9</accession>
<dbReference type="InterPro" id="IPR042100">
    <property type="entry name" value="Bug_dom1"/>
</dbReference>